<evidence type="ECO:0000313" key="7">
    <source>
        <dbReference type="Proteomes" id="UP000199356"/>
    </source>
</evidence>
<dbReference type="PANTHER" id="PTHR34653">
    <property type="match status" value="1"/>
</dbReference>
<dbReference type="InterPro" id="IPR001624">
    <property type="entry name" value="FliE"/>
</dbReference>
<accession>A0A1I5S378</accession>
<keyword evidence="6" id="KW-0282">Flagellum</keyword>
<name>A0A1I5S378_9RHOB</name>
<keyword evidence="7" id="KW-1185">Reference proteome</keyword>
<evidence type="ECO:0000256" key="2">
    <source>
        <dbReference type="ARBA" id="ARBA00009272"/>
    </source>
</evidence>
<keyword evidence="6" id="KW-0969">Cilium</keyword>
<dbReference type="EMBL" id="FOXA01000010">
    <property type="protein sequence ID" value="SFP65159.1"/>
    <property type="molecule type" value="Genomic_DNA"/>
</dbReference>
<protein>
    <recommendedName>
        <fullName evidence="4">Flagellar hook-basal body complex protein FliE</fullName>
    </recommendedName>
</protein>
<evidence type="ECO:0000256" key="3">
    <source>
        <dbReference type="ARBA" id="ARBA00023143"/>
    </source>
</evidence>
<sequence>MADSTLISSGLVRGAYRSSQSLTGGPADRATQAGESEATSFAEALKSASADAVRTVREADVAAQAGMTGQLDTQSVVEATVALEATVKVAVSMRDKFVEAYKEVLRMPI</sequence>
<evidence type="ECO:0000256" key="5">
    <source>
        <dbReference type="SAM" id="MobiDB-lite"/>
    </source>
</evidence>
<evidence type="ECO:0000256" key="4">
    <source>
        <dbReference type="HAMAP-Rule" id="MF_00724"/>
    </source>
</evidence>
<comment type="similarity">
    <text evidence="2 4">Belongs to the FliE family.</text>
</comment>
<organism evidence="6 7">
    <name type="scientific">Tranquillimonas alkanivorans</name>
    <dbReference type="NCBI Taxonomy" id="441119"/>
    <lineage>
        <taxon>Bacteria</taxon>
        <taxon>Pseudomonadati</taxon>
        <taxon>Pseudomonadota</taxon>
        <taxon>Alphaproteobacteria</taxon>
        <taxon>Rhodobacterales</taxon>
        <taxon>Roseobacteraceae</taxon>
        <taxon>Tranquillimonas</taxon>
    </lineage>
</organism>
<dbReference type="Proteomes" id="UP000199356">
    <property type="component" value="Unassembled WGS sequence"/>
</dbReference>
<keyword evidence="6" id="KW-0966">Cell projection</keyword>
<dbReference type="Pfam" id="PF02049">
    <property type="entry name" value="FliE"/>
    <property type="match status" value="1"/>
</dbReference>
<gene>
    <name evidence="4" type="primary">fliE</name>
    <name evidence="6" type="ORF">SAMN04488047_11018</name>
</gene>
<dbReference type="AlphaFoldDB" id="A0A1I5S378"/>
<dbReference type="PANTHER" id="PTHR34653:SF1">
    <property type="entry name" value="FLAGELLAR HOOK-BASAL BODY COMPLEX PROTEIN FLIE"/>
    <property type="match status" value="1"/>
</dbReference>
<dbReference type="GO" id="GO:0005198">
    <property type="term" value="F:structural molecule activity"/>
    <property type="evidence" value="ECO:0007669"/>
    <property type="project" value="InterPro"/>
</dbReference>
<evidence type="ECO:0000313" key="6">
    <source>
        <dbReference type="EMBL" id="SFP65159.1"/>
    </source>
</evidence>
<dbReference type="GO" id="GO:0009425">
    <property type="term" value="C:bacterial-type flagellum basal body"/>
    <property type="evidence" value="ECO:0007669"/>
    <property type="project" value="UniProtKB-SubCell"/>
</dbReference>
<proteinExistence type="inferred from homology"/>
<reference evidence="6 7" key="1">
    <citation type="submission" date="2016-10" db="EMBL/GenBank/DDBJ databases">
        <authorList>
            <person name="de Groot N.N."/>
        </authorList>
    </citation>
    <scope>NUCLEOTIDE SEQUENCE [LARGE SCALE GENOMIC DNA]</scope>
    <source>
        <strain evidence="6 7">DSM 19547</strain>
    </source>
</reference>
<comment type="subcellular location">
    <subcellularLocation>
        <location evidence="1 4">Bacterial flagellum basal body</location>
    </subcellularLocation>
</comment>
<keyword evidence="3 4" id="KW-0975">Bacterial flagellum</keyword>
<dbReference type="STRING" id="441119.SAMN04488047_11018"/>
<evidence type="ECO:0000256" key="1">
    <source>
        <dbReference type="ARBA" id="ARBA00004117"/>
    </source>
</evidence>
<feature type="region of interest" description="Disordered" evidence="5">
    <location>
        <begin position="18"/>
        <end position="38"/>
    </location>
</feature>
<dbReference type="HAMAP" id="MF_00724">
    <property type="entry name" value="FliE"/>
    <property type="match status" value="1"/>
</dbReference>
<dbReference type="GO" id="GO:0003774">
    <property type="term" value="F:cytoskeletal motor activity"/>
    <property type="evidence" value="ECO:0007669"/>
    <property type="project" value="InterPro"/>
</dbReference>
<dbReference type="RefSeq" id="WP_093422546.1">
    <property type="nucleotide sequence ID" value="NZ_FOXA01000010.1"/>
</dbReference>
<dbReference type="GO" id="GO:0071973">
    <property type="term" value="P:bacterial-type flagellum-dependent cell motility"/>
    <property type="evidence" value="ECO:0007669"/>
    <property type="project" value="InterPro"/>
</dbReference>
<dbReference type="OrthoDB" id="9812413at2"/>